<evidence type="ECO:0000256" key="6">
    <source>
        <dbReference type="ARBA" id="ARBA00022777"/>
    </source>
</evidence>
<feature type="region of interest" description="Disordered" evidence="13">
    <location>
        <begin position="443"/>
        <end position="496"/>
    </location>
</feature>
<dbReference type="SUPFAM" id="SSF56112">
    <property type="entry name" value="Protein kinase-like (PK-like)"/>
    <property type="match status" value="1"/>
</dbReference>
<keyword evidence="16" id="KW-1185">Reference proteome</keyword>
<comment type="similarity">
    <text evidence="2">Belongs to the protein kinase superfamily. CMGC Ser/Thr protein kinase family. CDC2/CDKX subfamily.</text>
</comment>
<evidence type="ECO:0000256" key="9">
    <source>
        <dbReference type="ARBA" id="ARBA00038543"/>
    </source>
</evidence>
<feature type="compositionally biased region" description="Basic and acidic residues" evidence="13">
    <location>
        <begin position="1201"/>
        <end position="1214"/>
    </location>
</feature>
<keyword evidence="7" id="KW-0067">ATP-binding</keyword>
<feature type="compositionally biased region" description="Basic and acidic residues" evidence="13">
    <location>
        <begin position="1102"/>
        <end position="1132"/>
    </location>
</feature>
<feature type="compositionally biased region" description="Polar residues" evidence="13">
    <location>
        <begin position="875"/>
        <end position="894"/>
    </location>
</feature>
<feature type="region of interest" description="Disordered" evidence="13">
    <location>
        <begin position="1062"/>
        <end position="1214"/>
    </location>
</feature>
<feature type="compositionally biased region" description="Polar residues" evidence="13">
    <location>
        <begin position="473"/>
        <end position="492"/>
    </location>
</feature>
<feature type="compositionally biased region" description="Polar residues" evidence="13">
    <location>
        <begin position="1308"/>
        <end position="1320"/>
    </location>
</feature>
<feature type="region of interest" description="Disordered" evidence="13">
    <location>
        <begin position="1226"/>
        <end position="1340"/>
    </location>
</feature>
<dbReference type="InterPro" id="IPR000719">
    <property type="entry name" value="Prot_kinase_dom"/>
</dbReference>
<feature type="compositionally biased region" description="Basic and acidic residues" evidence="13">
    <location>
        <begin position="1172"/>
        <end position="1181"/>
    </location>
</feature>
<evidence type="ECO:0000259" key="14">
    <source>
        <dbReference type="PROSITE" id="PS50011"/>
    </source>
</evidence>
<dbReference type="Gene3D" id="3.30.200.20">
    <property type="entry name" value="Phosphorylase Kinase, domain 1"/>
    <property type="match status" value="1"/>
</dbReference>
<dbReference type="InterPro" id="IPR050108">
    <property type="entry name" value="CDK"/>
</dbReference>
<evidence type="ECO:0000313" key="15">
    <source>
        <dbReference type="EMBL" id="CDW87603.1"/>
    </source>
</evidence>
<feature type="compositionally biased region" description="Low complexity" evidence="13">
    <location>
        <begin position="446"/>
        <end position="458"/>
    </location>
</feature>
<feature type="compositionally biased region" description="Low complexity" evidence="13">
    <location>
        <begin position="676"/>
        <end position="695"/>
    </location>
</feature>
<evidence type="ECO:0000256" key="13">
    <source>
        <dbReference type="SAM" id="MobiDB-lite"/>
    </source>
</evidence>
<dbReference type="GO" id="GO:0005634">
    <property type="term" value="C:nucleus"/>
    <property type="evidence" value="ECO:0007669"/>
    <property type="project" value="UniProtKB-SubCell"/>
</dbReference>
<feature type="compositionally biased region" description="Basic and acidic residues" evidence="13">
    <location>
        <begin position="1062"/>
        <end position="1071"/>
    </location>
</feature>
<dbReference type="InParanoid" id="A0A078B2A8"/>
<feature type="compositionally biased region" description="Polar residues" evidence="13">
    <location>
        <begin position="711"/>
        <end position="736"/>
    </location>
</feature>
<evidence type="ECO:0000256" key="7">
    <source>
        <dbReference type="ARBA" id="ARBA00022840"/>
    </source>
</evidence>
<dbReference type="InterPro" id="IPR008271">
    <property type="entry name" value="Ser/Thr_kinase_AS"/>
</dbReference>
<keyword evidence="8" id="KW-0539">Nucleus</keyword>
<feature type="compositionally biased region" description="Polar residues" evidence="13">
    <location>
        <begin position="1134"/>
        <end position="1171"/>
    </location>
</feature>
<evidence type="ECO:0000256" key="1">
    <source>
        <dbReference type="ARBA" id="ARBA00004123"/>
    </source>
</evidence>
<gene>
    <name evidence="15" type="primary">Contig6573.g7037</name>
    <name evidence="15" type="ORF">STYLEM_16710</name>
</gene>
<feature type="compositionally biased region" description="Basic and acidic residues" evidence="13">
    <location>
        <begin position="979"/>
        <end position="993"/>
    </location>
</feature>
<dbReference type="FunFam" id="1.10.510.10:FF:000624">
    <property type="entry name" value="Mitogen-activated protein kinase"/>
    <property type="match status" value="1"/>
</dbReference>
<evidence type="ECO:0000256" key="3">
    <source>
        <dbReference type="ARBA" id="ARBA00022527"/>
    </source>
</evidence>
<reference evidence="15 16" key="1">
    <citation type="submission" date="2014-06" db="EMBL/GenBank/DDBJ databases">
        <authorList>
            <person name="Swart Estienne"/>
        </authorList>
    </citation>
    <scope>NUCLEOTIDE SEQUENCE [LARGE SCALE GENOMIC DNA]</scope>
    <source>
        <strain evidence="15 16">130c</strain>
    </source>
</reference>
<evidence type="ECO:0000256" key="2">
    <source>
        <dbReference type="ARBA" id="ARBA00006485"/>
    </source>
</evidence>
<keyword evidence="6 15" id="KW-0418">Kinase</keyword>
<feature type="compositionally biased region" description="Basic and acidic residues" evidence="13">
    <location>
        <begin position="1003"/>
        <end position="1026"/>
    </location>
</feature>
<feature type="compositionally biased region" description="Polar residues" evidence="13">
    <location>
        <begin position="778"/>
        <end position="804"/>
    </location>
</feature>
<evidence type="ECO:0000256" key="10">
    <source>
        <dbReference type="ARBA" id="ARBA00039612"/>
    </source>
</evidence>
<feature type="compositionally biased region" description="Basic and acidic residues" evidence="13">
    <location>
        <begin position="624"/>
        <end position="666"/>
    </location>
</feature>
<evidence type="ECO:0000256" key="11">
    <source>
        <dbReference type="ARBA" id="ARBA00041902"/>
    </source>
</evidence>
<feature type="compositionally biased region" description="Basic and acidic residues" evidence="13">
    <location>
        <begin position="858"/>
        <end position="874"/>
    </location>
</feature>
<evidence type="ECO:0000256" key="4">
    <source>
        <dbReference type="ARBA" id="ARBA00022679"/>
    </source>
</evidence>
<protein>
    <recommendedName>
        <fullName evidence="10">Cyclin-dependent kinase 2 homolog</fullName>
    </recommendedName>
    <alternativeName>
        <fullName evidence="11">Cell division control protein 2 homolog</fullName>
    </alternativeName>
    <alternativeName>
        <fullName evidence="12">cdc2-related kinase 2</fullName>
    </alternativeName>
</protein>
<evidence type="ECO:0000313" key="16">
    <source>
        <dbReference type="Proteomes" id="UP000039865"/>
    </source>
</evidence>
<organism evidence="15 16">
    <name type="scientific">Stylonychia lemnae</name>
    <name type="common">Ciliate</name>
    <dbReference type="NCBI Taxonomy" id="5949"/>
    <lineage>
        <taxon>Eukaryota</taxon>
        <taxon>Sar</taxon>
        <taxon>Alveolata</taxon>
        <taxon>Ciliophora</taxon>
        <taxon>Intramacronucleata</taxon>
        <taxon>Spirotrichea</taxon>
        <taxon>Stichotrichia</taxon>
        <taxon>Sporadotrichida</taxon>
        <taxon>Oxytrichidae</taxon>
        <taxon>Stylonychinae</taxon>
        <taxon>Stylonychia</taxon>
    </lineage>
</organism>
<evidence type="ECO:0000256" key="5">
    <source>
        <dbReference type="ARBA" id="ARBA00022741"/>
    </source>
</evidence>
<sequence>MALAEPIGVINPIVRELQAINFPKELIQPEPQILSNYDKIEKIGEGTFGQHLRINFISQVYKGEYTNPDNGEKKLVALKKLNMINEKDGVNYIVQVKIVSYHSFKGDQVFKVTESSKCSRRKNKMRGSFYLVFEYLKYDLQGLIDKRINFEIPQLKCLMIQILHGLIYLHQQRVIHRDIKGANILISSQGVAKLGDFGLARTFYPNNDRIQYTNRVVTLWYRAPELLLGARNYSDTVDVWSLGCVFAEMILQNVLFPGDKEEKQVELIYERCGSVSEEEWPGVTEMKGFKEFGPKKKQPRKLKEFLLKASNGKINDCLADLIDKMLTMDPKKRLTAQQALNHPFFQESPIACKSQEIPLPDEDYHEFVVKSEKKQKTNFKKKFAFPKLVYDINDPLTNNFWKPCMEKNNIKKISNMFQPAPIPIEEQKLLQEMQIQEQNQSYGRFNNSNQNYHYGNHYNNHHQKPYDHGNGRYQRNQSPQKHLQQHNQQIPQKNRPLPLSQDAKELQIPNDNQIIIPQIASKVDNPIQEQNKDDQSNFVDSWKPGQDDEQKPQIVPQAKPEEINNANSAQNNQSGYNNYKSYNRQGGDYVRRNNRGYNNYNNSRYSRGGGYNNRYGGNNNYQNRDNRYQRDRDRLGGDNENFQEKQENKEENRADPFIHENKEKHEKQNKHRRSRSQSSRSYSPASKASSYSSSRSKNRRSRSNHRKGKPQTVSKQKPNVESGNQISQPQQATKSQDITDEAVKRDTLQDEFQGNREGPQREFKKPQTGGKNDYRQEFYNSSGRDKITFNSNQRVHQSSNSNYGGSRYHQRDNNESQSQESKPQVIEREDQQKTTVETKSGFHLYLEKNNQNQQNQQKDYHRSYHQYDRDKRGQEVQNRYQDNSRQQVPYQRSNSTDRFRRDSSQNEKGPSMGSRDSSNKNENMRDIQSSSFASQKRDFKDFELGDPSVQQSNKSDSKVEDQPVKAVENKSYQNYINKNDNDRRENLQRDDIPNYKNRYQGHQNEKYEGRRYDSSGHRNYQENDKYNNERQYFSYYQLSIIFRYQNQGGYQKRYDQNYNKDSREHHQKDEVQVNNQNQISESREQDVNTYKDGYRPRQNVYDNDRHKRYDRSSQERYHREGYERKYHRDYDNQRVASTNDLNTNQSFRGRDQLYSSNSTEVKNPNVNIKSYQDQKLDDRRQYQNIRPDGSSYNYHNPRYNAYEDHRRGSDNINSNERHREYRSYNSYSNQQQHDRRGGHYQQQPFDDEKQRYQPYDGIRGGAGIRPNYRRSRSRGQDWRDNNKQPYGPGGQYNDRRRSSQERLAYNNRPLQQYPSNNDGNNEAARKDSKENYEEGEIKRW</sequence>
<dbReference type="EMBL" id="CCKQ01015762">
    <property type="protein sequence ID" value="CDW87603.1"/>
    <property type="molecule type" value="Genomic_DNA"/>
</dbReference>
<feature type="compositionally biased region" description="Basic residues" evidence="13">
    <location>
        <begin position="696"/>
        <end position="709"/>
    </location>
</feature>
<comment type="subunit">
    <text evidence="9">May form a complex composed of at least the catalytic subunit CRK2 and a cyclin.</text>
</comment>
<evidence type="ECO:0000256" key="8">
    <source>
        <dbReference type="ARBA" id="ARBA00023242"/>
    </source>
</evidence>
<dbReference type="Proteomes" id="UP000039865">
    <property type="component" value="Unassembled WGS sequence"/>
</dbReference>
<dbReference type="OMA" id="HFEKFDQ"/>
<proteinExistence type="inferred from homology"/>
<dbReference type="PANTHER" id="PTHR24056:SF233">
    <property type="entry name" value="CYCLIN-DEPENDENT KINASE 9"/>
    <property type="match status" value="1"/>
</dbReference>
<evidence type="ECO:0000256" key="12">
    <source>
        <dbReference type="ARBA" id="ARBA00042858"/>
    </source>
</evidence>
<keyword evidence="4" id="KW-0808">Transferase</keyword>
<dbReference type="SMART" id="SM00220">
    <property type="entry name" value="S_TKc"/>
    <property type="match status" value="1"/>
</dbReference>
<dbReference type="GO" id="GO:0005524">
    <property type="term" value="F:ATP binding"/>
    <property type="evidence" value="ECO:0007669"/>
    <property type="project" value="UniProtKB-KW"/>
</dbReference>
<feature type="domain" description="Protein kinase" evidence="14">
    <location>
        <begin position="37"/>
        <end position="345"/>
    </location>
</feature>
<dbReference type="PROSITE" id="PS00108">
    <property type="entry name" value="PROTEIN_KINASE_ST"/>
    <property type="match status" value="1"/>
</dbReference>
<feature type="compositionally biased region" description="Basic and acidic residues" evidence="13">
    <location>
        <begin position="895"/>
        <end position="905"/>
    </location>
</feature>
<dbReference type="InterPro" id="IPR011009">
    <property type="entry name" value="Kinase-like_dom_sf"/>
</dbReference>
<name>A0A078B2A8_STYLE</name>
<comment type="subcellular location">
    <subcellularLocation>
        <location evidence="1">Nucleus</location>
    </subcellularLocation>
</comment>
<feature type="region of interest" description="Disordered" evidence="13">
    <location>
        <begin position="849"/>
        <end position="1026"/>
    </location>
</feature>
<feature type="region of interest" description="Disordered" evidence="13">
    <location>
        <begin position="528"/>
        <end position="835"/>
    </location>
</feature>
<keyword evidence="5" id="KW-0547">Nucleotide-binding</keyword>
<dbReference type="PROSITE" id="PS50011">
    <property type="entry name" value="PROTEIN_KINASE_DOM"/>
    <property type="match status" value="1"/>
</dbReference>
<keyword evidence="3" id="KW-0723">Serine/threonine-protein kinase</keyword>
<accession>A0A078B2A8</accession>
<feature type="compositionally biased region" description="Low complexity" evidence="13">
    <location>
        <begin position="595"/>
        <end position="623"/>
    </location>
</feature>
<dbReference type="Pfam" id="PF00069">
    <property type="entry name" value="Pkinase"/>
    <property type="match status" value="1"/>
</dbReference>
<feature type="compositionally biased region" description="Low complexity" evidence="13">
    <location>
        <begin position="564"/>
        <end position="579"/>
    </location>
</feature>
<feature type="compositionally biased region" description="Basic and acidic residues" evidence="13">
    <location>
        <begin position="1323"/>
        <end position="1340"/>
    </location>
</feature>
<dbReference type="Gene3D" id="1.10.510.10">
    <property type="entry name" value="Transferase(Phosphotransferase) domain 1"/>
    <property type="match status" value="1"/>
</dbReference>
<dbReference type="GO" id="GO:0004693">
    <property type="term" value="F:cyclin-dependent protein serine/threonine kinase activity"/>
    <property type="evidence" value="ECO:0007669"/>
    <property type="project" value="TreeGrafter"/>
</dbReference>
<dbReference type="PANTHER" id="PTHR24056">
    <property type="entry name" value="CELL DIVISION PROTEIN KINASE"/>
    <property type="match status" value="1"/>
</dbReference>